<accession>A0A0F9CYT4</accession>
<dbReference type="AlphaFoldDB" id="A0A0F9CYT4"/>
<gene>
    <name evidence="1" type="ORF">LCGC14_2610300</name>
</gene>
<dbReference type="EMBL" id="LAZR01044296">
    <property type="protein sequence ID" value="KKL05013.1"/>
    <property type="molecule type" value="Genomic_DNA"/>
</dbReference>
<protein>
    <submittedName>
        <fullName evidence="1">Uncharacterized protein</fullName>
    </submittedName>
</protein>
<comment type="caution">
    <text evidence="1">The sequence shown here is derived from an EMBL/GenBank/DDBJ whole genome shotgun (WGS) entry which is preliminary data.</text>
</comment>
<organism evidence="1">
    <name type="scientific">marine sediment metagenome</name>
    <dbReference type="NCBI Taxonomy" id="412755"/>
    <lineage>
        <taxon>unclassified sequences</taxon>
        <taxon>metagenomes</taxon>
        <taxon>ecological metagenomes</taxon>
    </lineage>
</organism>
<reference evidence="1" key="1">
    <citation type="journal article" date="2015" name="Nature">
        <title>Complex archaea that bridge the gap between prokaryotes and eukaryotes.</title>
        <authorList>
            <person name="Spang A."/>
            <person name="Saw J.H."/>
            <person name="Jorgensen S.L."/>
            <person name="Zaremba-Niedzwiedzka K."/>
            <person name="Martijn J."/>
            <person name="Lind A.E."/>
            <person name="van Eijk R."/>
            <person name="Schleper C."/>
            <person name="Guy L."/>
            <person name="Ettema T.J."/>
        </authorList>
    </citation>
    <scope>NUCLEOTIDE SEQUENCE</scope>
</reference>
<proteinExistence type="predicted"/>
<sequence length="213" mass="23189">MNSIELTRELYKKGYLSKKAAVRTLRERDKLVKEALFRESYAFFKEAGLMDFFRKFTVGGKTPIGKGTQTGWSDVGGNLTKILALAGLTSASAAGISAVSQYRRDKKLKGEIAQSYAEMKKEYPRIKEMDQEKVRNHFGVLARYAPSLAANPTVAGAFVTTHVQRNLIDPAMVKTLAQTQETIDQVRGKHTSGFGFGNATSLAQSAMLGGGGG</sequence>
<name>A0A0F9CYT4_9ZZZZ</name>
<evidence type="ECO:0000313" key="1">
    <source>
        <dbReference type="EMBL" id="KKL05013.1"/>
    </source>
</evidence>